<dbReference type="Proteomes" id="UP001596302">
    <property type="component" value="Unassembled WGS sequence"/>
</dbReference>
<evidence type="ECO:0000313" key="2">
    <source>
        <dbReference type="EMBL" id="MFC5996038.1"/>
    </source>
</evidence>
<feature type="compositionally biased region" description="Low complexity" evidence="1">
    <location>
        <begin position="212"/>
        <end position="235"/>
    </location>
</feature>
<feature type="region of interest" description="Disordered" evidence="1">
    <location>
        <begin position="207"/>
        <end position="264"/>
    </location>
</feature>
<sequence length="278" mass="28693">MSAPNSLIQLILDLLGRNPQAVAAFEDDPQGFLANCGFDSLTPQDVHDALVLIQDNQTASFDREYNTGGNHVQVPPPPAPAPKPAPGESHHEAAVKYLNTYITNNYIDDRDTIVDNSINQQIDTGGGDFHQDIDVVSVVASGDGAVAAGGDIEDSTIVTGDGNIVGDDNQVVQGNGNTTAFGEGDATSTNVGGDVTVGDGSAFASGSQAAINNSDNSVNDSGNDYSDNSTNNSGNLDLDASTNDSGNDYSDNSTNNSGNLDLDASINDSFHLDAQLDA</sequence>
<name>A0ABW1J5D6_9PSEU</name>
<gene>
    <name evidence="2" type="ORF">ACFQE5_17675</name>
</gene>
<reference evidence="3" key="1">
    <citation type="journal article" date="2019" name="Int. J. Syst. Evol. Microbiol.">
        <title>The Global Catalogue of Microorganisms (GCM) 10K type strain sequencing project: providing services to taxonomists for standard genome sequencing and annotation.</title>
        <authorList>
            <consortium name="The Broad Institute Genomics Platform"/>
            <consortium name="The Broad Institute Genome Sequencing Center for Infectious Disease"/>
            <person name="Wu L."/>
            <person name="Ma J."/>
        </authorList>
    </citation>
    <scope>NUCLEOTIDE SEQUENCE [LARGE SCALE GENOMIC DNA]</scope>
    <source>
        <strain evidence="3">CCM 8391</strain>
    </source>
</reference>
<proteinExistence type="predicted"/>
<feature type="region of interest" description="Disordered" evidence="1">
    <location>
        <begin position="65"/>
        <end position="89"/>
    </location>
</feature>
<feature type="compositionally biased region" description="Polar residues" evidence="1">
    <location>
        <begin position="240"/>
        <end position="259"/>
    </location>
</feature>
<comment type="caution">
    <text evidence="2">The sequence shown here is derived from an EMBL/GenBank/DDBJ whole genome shotgun (WGS) entry which is preliminary data.</text>
</comment>
<evidence type="ECO:0000256" key="1">
    <source>
        <dbReference type="SAM" id="MobiDB-lite"/>
    </source>
</evidence>
<evidence type="ECO:0000313" key="3">
    <source>
        <dbReference type="Proteomes" id="UP001596302"/>
    </source>
</evidence>
<accession>A0ABW1J5D6</accession>
<dbReference type="EMBL" id="JBHSQW010000035">
    <property type="protein sequence ID" value="MFC5996038.1"/>
    <property type="molecule type" value="Genomic_DNA"/>
</dbReference>
<feature type="compositionally biased region" description="Pro residues" evidence="1">
    <location>
        <begin position="74"/>
        <end position="85"/>
    </location>
</feature>
<protein>
    <submittedName>
        <fullName evidence="2">IniB N-terminal domain-containing protein</fullName>
    </submittedName>
</protein>
<dbReference type="RefSeq" id="WP_379586494.1">
    <property type="nucleotide sequence ID" value="NZ_JBHSQW010000035.1"/>
</dbReference>
<keyword evidence="3" id="KW-1185">Reference proteome</keyword>
<dbReference type="NCBIfam" id="NF038175">
    <property type="entry name" value="IniB_NTERM"/>
    <property type="match status" value="1"/>
</dbReference>
<organism evidence="2 3">
    <name type="scientific">Pseudonocardia hispaniensis</name>
    <dbReference type="NCBI Taxonomy" id="904933"/>
    <lineage>
        <taxon>Bacteria</taxon>
        <taxon>Bacillati</taxon>
        <taxon>Actinomycetota</taxon>
        <taxon>Actinomycetes</taxon>
        <taxon>Pseudonocardiales</taxon>
        <taxon>Pseudonocardiaceae</taxon>
        <taxon>Pseudonocardia</taxon>
    </lineage>
</organism>
<dbReference type="InterPro" id="IPR049709">
    <property type="entry name" value="IniB-like_N"/>
</dbReference>